<dbReference type="Pfam" id="PF13920">
    <property type="entry name" value="zf-C3HC4_3"/>
    <property type="match status" value="1"/>
</dbReference>
<accession>A0ABM3UAM9</accession>
<keyword evidence="5" id="KW-0808">Transferase</keyword>
<dbReference type="InterPro" id="IPR029071">
    <property type="entry name" value="Ubiquitin-like_domsf"/>
</dbReference>
<keyword evidence="7 9" id="KW-0863">Zinc-finger</keyword>
<dbReference type="InterPro" id="IPR041790">
    <property type="entry name" value="MYLIP_FERM_C"/>
</dbReference>
<evidence type="ECO:0000256" key="10">
    <source>
        <dbReference type="SAM" id="MobiDB-lite"/>
    </source>
</evidence>
<evidence type="ECO:0000256" key="3">
    <source>
        <dbReference type="ARBA" id="ARBA00012483"/>
    </source>
</evidence>
<keyword evidence="4" id="KW-0963">Cytoplasm</keyword>
<dbReference type="InterPro" id="IPR013083">
    <property type="entry name" value="Znf_RING/FYVE/PHD"/>
</dbReference>
<evidence type="ECO:0000256" key="2">
    <source>
        <dbReference type="ARBA" id="ARBA00004496"/>
    </source>
</evidence>
<dbReference type="InterPro" id="IPR018979">
    <property type="entry name" value="FERM_N"/>
</dbReference>
<dbReference type="InterPro" id="IPR019749">
    <property type="entry name" value="Band_41_domain"/>
</dbReference>
<keyword evidence="13" id="KW-1185">Reference proteome</keyword>
<evidence type="ECO:0000256" key="6">
    <source>
        <dbReference type="ARBA" id="ARBA00022723"/>
    </source>
</evidence>
<comment type="subcellular location">
    <subcellularLocation>
        <location evidence="2">Cytoplasm</location>
    </subcellularLocation>
</comment>
<dbReference type="InterPro" id="IPR011993">
    <property type="entry name" value="PH-like_dom_sf"/>
</dbReference>
<organism evidence="13 14">
    <name type="scientific">Balaenoptera acutorostrata</name>
    <name type="common">Common minke whale</name>
    <name type="synonym">Balaena rostrata</name>
    <dbReference type="NCBI Taxonomy" id="9767"/>
    <lineage>
        <taxon>Eukaryota</taxon>
        <taxon>Metazoa</taxon>
        <taxon>Chordata</taxon>
        <taxon>Craniata</taxon>
        <taxon>Vertebrata</taxon>
        <taxon>Euteleostomi</taxon>
        <taxon>Mammalia</taxon>
        <taxon>Eutheria</taxon>
        <taxon>Laurasiatheria</taxon>
        <taxon>Artiodactyla</taxon>
        <taxon>Whippomorpha</taxon>
        <taxon>Cetacea</taxon>
        <taxon>Mysticeti</taxon>
        <taxon>Balaenopteridae</taxon>
        <taxon>Balaenoptera</taxon>
    </lineage>
</organism>
<dbReference type="PROSITE" id="PS50089">
    <property type="entry name" value="ZF_RING_2"/>
    <property type="match status" value="1"/>
</dbReference>
<dbReference type="RefSeq" id="XP_057411401.1">
    <property type="nucleotide sequence ID" value="XM_057555418.1"/>
</dbReference>
<dbReference type="InterPro" id="IPR018980">
    <property type="entry name" value="FERM_PH-like_C"/>
</dbReference>
<dbReference type="SUPFAM" id="SSF57850">
    <property type="entry name" value="RING/U-box"/>
    <property type="match status" value="1"/>
</dbReference>
<dbReference type="SUPFAM" id="SSF54236">
    <property type="entry name" value="Ubiquitin-like"/>
    <property type="match status" value="1"/>
</dbReference>
<dbReference type="Pfam" id="PF09379">
    <property type="entry name" value="FERM_N"/>
    <property type="match status" value="1"/>
</dbReference>
<dbReference type="GeneID" id="103015572"/>
<keyword evidence="8" id="KW-0862">Zinc</keyword>
<evidence type="ECO:0000259" key="12">
    <source>
        <dbReference type="PROSITE" id="PS50089"/>
    </source>
</evidence>
<evidence type="ECO:0000313" key="13">
    <source>
        <dbReference type="Proteomes" id="UP001652580"/>
    </source>
</evidence>
<feature type="domain" description="RING-type" evidence="12">
    <location>
        <begin position="325"/>
        <end position="360"/>
    </location>
</feature>
<proteinExistence type="predicted"/>
<evidence type="ECO:0000259" key="11">
    <source>
        <dbReference type="PROSITE" id="PS50057"/>
    </source>
</evidence>
<dbReference type="SMART" id="SM01196">
    <property type="entry name" value="FERM_C"/>
    <property type="match status" value="1"/>
</dbReference>
<protein>
    <recommendedName>
        <fullName evidence="3">RING-type E3 ubiquitin transferase</fullName>
        <ecNumber evidence="3">2.3.2.27</ecNumber>
    </recommendedName>
</protein>
<dbReference type="InterPro" id="IPR001841">
    <property type="entry name" value="Znf_RING"/>
</dbReference>
<dbReference type="Gene3D" id="3.10.20.90">
    <property type="entry name" value="Phosphatidylinositol 3-kinase Catalytic Subunit, Chain A, domain 1"/>
    <property type="match status" value="1"/>
</dbReference>
<dbReference type="EC" id="2.3.2.27" evidence="3"/>
<evidence type="ECO:0000256" key="1">
    <source>
        <dbReference type="ARBA" id="ARBA00000900"/>
    </source>
</evidence>
<dbReference type="PANTHER" id="PTHR23280:SF13">
    <property type="entry name" value="E3 UBIQUITIN-PROTEIN LIGASE MYLIP"/>
    <property type="match status" value="1"/>
</dbReference>
<dbReference type="PANTHER" id="PTHR23280">
    <property type="entry name" value="4.1 G PROTEIN"/>
    <property type="match status" value="1"/>
</dbReference>
<dbReference type="Pfam" id="PF09380">
    <property type="entry name" value="FERM_C"/>
    <property type="match status" value="1"/>
</dbReference>
<dbReference type="CDD" id="cd16523">
    <property type="entry name" value="RING-HC_MYLIP"/>
    <property type="match status" value="1"/>
</dbReference>
<sequence length="383" mass="42611">MLCYVTRPDAVLMEVEVEAKANGEDCLNQVCRRLGIIEVDYFGLQFTGSKGESLWLNLRNRISQQMDGLAPYRLKLRVKFFVEPHLILQEQTSIVAKHKELEGTSQASAEYQVLQIVSAMENYGTEWHSVRDSEGQKLLIGVGPEGISICKDDFSPINRIAYPVVQMATQSGKNVYLTVTKESGNSIVLLFKMISTRAASGLYRAITETHAFYRCDTVTSAVMMQYSRDLKGHLASLFLNENINLGKKYVFDIKRTSKEAYDHARRALYNAGVVDLVPRSDPSPPNSPLKSSESSMSCGSCEGLGCQQTRALQEKLRKLKEAMLCVLCCEGEINSAFCPCGHTVCCEGCATQLQSCPVCRSRVDHVQHVYLPTHTSLLNLTVI</sequence>
<evidence type="ECO:0000256" key="7">
    <source>
        <dbReference type="ARBA" id="ARBA00022771"/>
    </source>
</evidence>
<evidence type="ECO:0000256" key="4">
    <source>
        <dbReference type="ARBA" id="ARBA00022490"/>
    </source>
</evidence>
<dbReference type="SUPFAM" id="SSF50729">
    <property type="entry name" value="PH domain-like"/>
    <property type="match status" value="1"/>
</dbReference>
<dbReference type="SMART" id="SM00295">
    <property type="entry name" value="B41"/>
    <property type="match status" value="1"/>
</dbReference>
<evidence type="ECO:0000256" key="9">
    <source>
        <dbReference type="PROSITE-ProRule" id="PRU00175"/>
    </source>
</evidence>
<dbReference type="InterPro" id="IPR000299">
    <property type="entry name" value="FERM_domain"/>
</dbReference>
<dbReference type="PROSITE" id="PS50057">
    <property type="entry name" value="FERM_3"/>
    <property type="match status" value="1"/>
</dbReference>
<dbReference type="Gene3D" id="2.30.29.30">
    <property type="entry name" value="Pleckstrin-homology domain (PH domain)/Phosphotyrosine-binding domain (PTB)"/>
    <property type="match status" value="1"/>
</dbReference>
<dbReference type="CDD" id="cd13195">
    <property type="entry name" value="FERM_C_MYLIP_IDOL"/>
    <property type="match status" value="1"/>
</dbReference>
<dbReference type="Gene3D" id="3.30.40.10">
    <property type="entry name" value="Zinc/RING finger domain, C3HC4 (zinc finger)"/>
    <property type="match status" value="1"/>
</dbReference>
<evidence type="ECO:0000256" key="5">
    <source>
        <dbReference type="ARBA" id="ARBA00022679"/>
    </source>
</evidence>
<dbReference type="Proteomes" id="UP001652580">
    <property type="component" value="Chromosome 10"/>
</dbReference>
<name>A0ABM3UAM9_BALAC</name>
<feature type="region of interest" description="Disordered" evidence="10">
    <location>
        <begin position="278"/>
        <end position="297"/>
    </location>
</feature>
<evidence type="ECO:0000256" key="8">
    <source>
        <dbReference type="ARBA" id="ARBA00022833"/>
    </source>
</evidence>
<comment type="catalytic activity">
    <reaction evidence="1">
        <text>S-ubiquitinyl-[E2 ubiquitin-conjugating enzyme]-L-cysteine + [acceptor protein]-L-lysine = [E2 ubiquitin-conjugating enzyme]-L-cysteine + N(6)-ubiquitinyl-[acceptor protein]-L-lysine.</text>
        <dbReference type="EC" id="2.3.2.27"/>
    </reaction>
</comment>
<feature type="domain" description="FERM" evidence="11">
    <location>
        <begin position="1"/>
        <end position="217"/>
    </location>
</feature>
<reference evidence="14" key="1">
    <citation type="submission" date="2025-08" db="UniProtKB">
        <authorList>
            <consortium name="RefSeq"/>
        </authorList>
    </citation>
    <scope>IDENTIFICATION</scope>
</reference>
<gene>
    <name evidence="14" type="primary">MYLIP</name>
</gene>
<dbReference type="CDD" id="cd17104">
    <property type="entry name" value="FERM_F1_MYLIP"/>
    <property type="match status" value="1"/>
</dbReference>
<keyword evidence="6" id="KW-0479">Metal-binding</keyword>
<evidence type="ECO:0000313" key="14">
    <source>
        <dbReference type="RefSeq" id="XP_057411401.1"/>
    </source>
</evidence>